<evidence type="ECO:0000313" key="2">
    <source>
        <dbReference type="EMBL" id="EMD33927.1"/>
    </source>
</evidence>
<dbReference type="InterPro" id="IPR011047">
    <property type="entry name" value="Quinoprotein_ADH-like_sf"/>
</dbReference>
<evidence type="ECO:0000313" key="3">
    <source>
        <dbReference type="Proteomes" id="UP000016930"/>
    </source>
</evidence>
<dbReference type="STRING" id="914234.M2R6Q2"/>
<dbReference type="OrthoDB" id="548949at2759"/>
<dbReference type="Proteomes" id="UP000016930">
    <property type="component" value="Unassembled WGS sequence"/>
</dbReference>
<evidence type="ECO:0008006" key="4">
    <source>
        <dbReference type="Google" id="ProtNLM"/>
    </source>
</evidence>
<protein>
    <recommendedName>
        <fullName evidence="4">DUF2415 domain-containing protein</fullName>
    </recommendedName>
</protein>
<dbReference type="HOGENOM" id="CLU_025074_0_0_1"/>
<proteinExistence type="predicted"/>
<feature type="region of interest" description="Disordered" evidence="1">
    <location>
        <begin position="47"/>
        <end position="66"/>
    </location>
</feature>
<accession>M2R6Q2</accession>
<sequence length="532" mass="58770">MCVPSFAHTDDEVAPLVQDEMRMLGAGTMDLFFQMVVPHLCQGRPAPPKPGAGAWDRNTQPHPQTTRLSRFRPSALVRTSANTPLANLIYQARCELLDLRTSSPSRLHITPGATCMAFAGCGGWKGRDPVVRFLRLDETTYEFPDVHARLPRLGGLVSQLHLDEERKLVFAGDRDRVKAYSWEPEQKRERHTLDSGKYRGPLAMLPGGRIARAGTGGAAVWNVDALEAHGPGVQQIGGAYTVEDSWREAEKIELSAGGAPDATVAFAGAGAYEPGVWHVHGASGRVLCGEAHQHLRTRAGYTCLAVDLEHGGRVAARYLGHGEDIERISASEGDPNVFATACVDGFARLYDVRHPLPVMTIDSEQLLGSCMDAVFVHPGGVPTLFTAGSHTQRIKLHDVRARAVVYELATGNNSVESLAWDSRRSALWATTRCEYYDGGRHFDYRKARIPKWAERDYTPPEQDADDETEGGDVPESGKHCWPVKAFHGENFFGYCFDAGEDKLYRYGFKDEVDPQRIPRYGDASMGRRAWIW</sequence>
<gene>
    <name evidence="2" type="ORF">CERSUDRAFT_159231</name>
</gene>
<keyword evidence="3" id="KW-1185">Reference proteome</keyword>
<reference evidence="2 3" key="1">
    <citation type="journal article" date="2012" name="Proc. Natl. Acad. Sci. U.S.A.">
        <title>Comparative genomics of Ceriporiopsis subvermispora and Phanerochaete chrysosporium provide insight into selective ligninolysis.</title>
        <authorList>
            <person name="Fernandez-Fueyo E."/>
            <person name="Ruiz-Duenas F.J."/>
            <person name="Ferreira P."/>
            <person name="Floudas D."/>
            <person name="Hibbett D.S."/>
            <person name="Canessa P."/>
            <person name="Larrondo L.F."/>
            <person name="James T.Y."/>
            <person name="Seelenfreund D."/>
            <person name="Lobos S."/>
            <person name="Polanco R."/>
            <person name="Tello M."/>
            <person name="Honda Y."/>
            <person name="Watanabe T."/>
            <person name="Watanabe T."/>
            <person name="Ryu J.S."/>
            <person name="Kubicek C.P."/>
            <person name="Schmoll M."/>
            <person name="Gaskell J."/>
            <person name="Hammel K.E."/>
            <person name="St John F.J."/>
            <person name="Vanden Wymelenberg A."/>
            <person name="Sabat G."/>
            <person name="Splinter BonDurant S."/>
            <person name="Syed K."/>
            <person name="Yadav J.S."/>
            <person name="Doddapaneni H."/>
            <person name="Subramanian V."/>
            <person name="Lavin J.L."/>
            <person name="Oguiza J.A."/>
            <person name="Perez G."/>
            <person name="Pisabarro A.G."/>
            <person name="Ramirez L."/>
            <person name="Santoyo F."/>
            <person name="Master E."/>
            <person name="Coutinho P.M."/>
            <person name="Henrissat B."/>
            <person name="Lombard V."/>
            <person name="Magnuson J.K."/>
            <person name="Kuees U."/>
            <person name="Hori C."/>
            <person name="Igarashi K."/>
            <person name="Samejima M."/>
            <person name="Held B.W."/>
            <person name="Barry K.W."/>
            <person name="LaButti K.M."/>
            <person name="Lapidus A."/>
            <person name="Lindquist E.A."/>
            <person name="Lucas S.M."/>
            <person name="Riley R."/>
            <person name="Salamov A.A."/>
            <person name="Hoffmeister D."/>
            <person name="Schwenk D."/>
            <person name="Hadar Y."/>
            <person name="Yarden O."/>
            <person name="de Vries R.P."/>
            <person name="Wiebenga A."/>
            <person name="Stenlid J."/>
            <person name="Eastwood D."/>
            <person name="Grigoriev I.V."/>
            <person name="Berka R.M."/>
            <person name="Blanchette R.A."/>
            <person name="Kersten P."/>
            <person name="Martinez A.T."/>
            <person name="Vicuna R."/>
            <person name="Cullen D."/>
        </authorList>
    </citation>
    <scope>NUCLEOTIDE SEQUENCE [LARGE SCALE GENOMIC DNA]</scope>
    <source>
        <strain evidence="2 3">B</strain>
    </source>
</reference>
<dbReference type="SUPFAM" id="SSF50998">
    <property type="entry name" value="Quinoprotein alcohol dehydrogenase-like"/>
    <property type="match status" value="1"/>
</dbReference>
<dbReference type="EMBL" id="KB445804">
    <property type="protein sequence ID" value="EMD33927.1"/>
    <property type="molecule type" value="Genomic_DNA"/>
</dbReference>
<dbReference type="AlphaFoldDB" id="M2R6Q2"/>
<evidence type="ECO:0000256" key="1">
    <source>
        <dbReference type="SAM" id="MobiDB-lite"/>
    </source>
</evidence>
<organism evidence="2 3">
    <name type="scientific">Ceriporiopsis subvermispora (strain B)</name>
    <name type="common">White-rot fungus</name>
    <name type="synonym">Gelatoporia subvermispora</name>
    <dbReference type="NCBI Taxonomy" id="914234"/>
    <lineage>
        <taxon>Eukaryota</taxon>
        <taxon>Fungi</taxon>
        <taxon>Dikarya</taxon>
        <taxon>Basidiomycota</taxon>
        <taxon>Agaricomycotina</taxon>
        <taxon>Agaricomycetes</taxon>
        <taxon>Polyporales</taxon>
        <taxon>Gelatoporiaceae</taxon>
        <taxon>Gelatoporia</taxon>
    </lineage>
</organism>
<dbReference type="Gene3D" id="2.130.10.10">
    <property type="entry name" value="YVTN repeat-like/Quinoprotein amine dehydrogenase"/>
    <property type="match status" value="1"/>
</dbReference>
<name>M2R6Q2_CERS8</name>
<dbReference type="InterPro" id="IPR015943">
    <property type="entry name" value="WD40/YVTN_repeat-like_dom_sf"/>
</dbReference>
<feature type="region of interest" description="Disordered" evidence="1">
    <location>
        <begin position="455"/>
        <end position="474"/>
    </location>
</feature>
<feature type="compositionally biased region" description="Acidic residues" evidence="1">
    <location>
        <begin position="462"/>
        <end position="472"/>
    </location>
</feature>
<feature type="compositionally biased region" description="Polar residues" evidence="1">
    <location>
        <begin position="57"/>
        <end position="66"/>
    </location>
</feature>